<feature type="domain" description="Lnb N-terminal periplasmic" evidence="3">
    <location>
        <begin position="30"/>
        <end position="170"/>
    </location>
</feature>
<feature type="transmembrane region" description="Helical" evidence="1">
    <location>
        <begin position="321"/>
        <end position="339"/>
    </location>
</feature>
<feature type="signal peptide" evidence="2">
    <location>
        <begin position="1"/>
        <end position="23"/>
    </location>
</feature>
<protein>
    <recommendedName>
        <fullName evidence="3">Lnb N-terminal periplasmic domain-containing protein</fullName>
    </recommendedName>
</protein>
<feature type="chain" id="PRO_5009098650" description="Lnb N-terminal periplasmic domain-containing protein" evidence="2">
    <location>
        <begin position="24"/>
        <end position="391"/>
    </location>
</feature>
<proteinExistence type="predicted"/>
<evidence type="ECO:0000313" key="5">
    <source>
        <dbReference type="Proteomes" id="UP000094313"/>
    </source>
</evidence>
<keyword evidence="1" id="KW-0812">Transmembrane</keyword>
<gene>
    <name evidence="4" type="ORF">BFS30_12105</name>
</gene>
<reference evidence="4 5" key="1">
    <citation type="submission" date="2016-08" db="EMBL/GenBank/DDBJ databases">
        <authorList>
            <person name="Seilhamer J.J."/>
        </authorList>
    </citation>
    <scope>NUCLEOTIDE SEQUENCE [LARGE SCALE GENOMIC DNA]</scope>
    <source>
        <strain evidence="4 5">DX4</strain>
    </source>
</reference>
<keyword evidence="1" id="KW-1133">Transmembrane helix</keyword>
<keyword evidence="1" id="KW-0472">Membrane</keyword>
<dbReference type="Pfam" id="PF13387">
    <property type="entry name" value="Lnb_N"/>
    <property type="match status" value="1"/>
</dbReference>
<dbReference type="RefSeq" id="WP_069379538.1">
    <property type="nucleotide sequence ID" value="NZ_CP017141.1"/>
</dbReference>
<sequence length="391" mass="44715">MSRSNRFLLLTVIFLLCQKVSTASQKAPVANFSVSLLTCEKTDRYIYALFGHSAIRIKSNNNQSDLVYNYGTFDTGDPKFYVNFLHGQMRYFLSVTEYQTFIQSYIVDEQSVTEQVLQLNESQKNKLLSLLQEQIKPQNRSYNYDFVKQNCSTKIIDLLSESLGPDFDQALLKLNAGKGPPVRDLLNVYLRRQEFEMIGMNSLLGRRSDTITNKSVSLFLPDTLQKTMDKIQLGTIKLSAPIVYLFKSQHQTASGLPVFYLLSYGLNLFFVLGISAGLSAHPQRYSVPKKLISFLDGFFILALSTLGLLLVYLSCNSALDLLWYNFNILWCHPFYLVLFFRKTRRIASIIFLSGILIFTFLYIHASFFSVLLPVLLLLSLWLSIRIFQAKG</sequence>
<accession>A0A1D7QGR1</accession>
<feature type="transmembrane region" description="Helical" evidence="1">
    <location>
        <begin position="346"/>
        <end position="364"/>
    </location>
</feature>
<keyword evidence="2" id="KW-0732">Signal</keyword>
<keyword evidence="5" id="KW-1185">Reference proteome</keyword>
<evidence type="ECO:0000259" key="3">
    <source>
        <dbReference type="Pfam" id="PF13387"/>
    </source>
</evidence>
<feature type="transmembrane region" description="Helical" evidence="1">
    <location>
        <begin position="370"/>
        <end position="387"/>
    </location>
</feature>
<feature type="transmembrane region" description="Helical" evidence="1">
    <location>
        <begin position="291"/>
        <end position="315"/>
    </location>
</feature>
<evidence type="ECO:0000256" key="1">
    <source>
        <dbReference type="SAM" id="Phobius"/>
    </source>
</evidence>
<dbReference type="KEGG" id="psty:BFS30_12105"/>
<organism evidence="4 5">
    <name type="scientific">Pedobacter steynii</name>
    <dbReference type="NCBI Taxonomy" id="430522"/>
    <lineage>
        <taxon>Bacteria</taxon>
        <taxon>Pseudomonadati</taxon>
        <taxon>Bacteroidota</taxon>
        <taxon>Sphingobacteriia</taxon>
        <taxon>Sphingobacteriales</taxon>
        <taxon>Sphingobacteriaceae</taxon>
        <taxon>Pedobacter</taxon>
    </lineage>
</organism>
<name>A0A1D7QGR1_9SPHI</name>
<evidence type="ECO:0000313" key="4">
    <source>
        <dbReference type="EMBL" id="AOM77850.1"/>
    </source>
</evidence>
<evidence type="ECO:0000256" key="2">
    <source>
        <dbReference type="SAM" id="SignalP"/>
    </source>
</evidence>
<feature type="transmembrane region" description="Helical" evidence="1">
    <location>
        <begin position="258"/>
        <end position="279"/>
    </location>
</feature>
<dbReference type="AlphaFoldDB" id="A0A1D7QGR1"/>
<dbReference type="OrthoDB" id="319167at2"/>
<dbReference type="Proteomes" id="UP000094313">
    <property type="component" value="Chromosome"/>
</dbReference>
<dbReference type="InterPro" id="IPR025178">
    <property type="entry name" value="Lnb_N"/>
</dbReference>
<dbReference type="EMBL" id="CP017141">
    <property type="protein sequence ID" value="AOM77850.1"/>
    <property type="molecule type" value="Genomic_DNA"/>
</dbReference>